<dbReference type="RefSeq" id="WP_213102157.1">
    <property type="nucleotide sequence ID" value="NZ_JAGYPM010000002.1"/>
</dbReference>
<dbReference type="Proteomes" id="UP000681027">
    <property type="component" value="Unassembled WGS sequence"/>
</dbReference>
<evidence type="ECO:0000313" key="2">
    <source>
        <dbReference type="EMBL" id="MBS4190737.1"/>
    </source>
</evidence>
<accession>A0ABS5NSD1</accession>
<proteinExistence type="predicted"/>
<comment type="caution">
    <text evidence="2">The sequence shown here is derived from an EMBL/GenBank/DDBJ whole genome shotgun (WGS) entry which is preliminary data.</text>
</comment>
<dbReference type="PANTHER" id="PTHR43798:SF33">
    <property type="entry name" value="HYDROLASE, PUTATIVE (AFU_ORTHOLOGUE AFUA_2G14860)-RELATED"/>
    <property type="match status" value="1"/>
</dbReference>
<name>A0ABS5NSD1_9BACI</name>
<reference evidence="2 3" key="1">
    <citation type="submission" date="2021-05" db="EMBL/GenBank/DDBJ databases">
        <title>Novel Bacillus species.</title>
        <authorList>
            <person name="Liu G."/>
        </authorList>
    </citation>
    <scope>NUCLEOTIDE SEQUENCE [LARGE SCALE GENOMIC DNA]</scope>
    <source>
        <strain evidence="2 3">FJAT-49705</strain>
    </source>
</reference>
<dbReference type="InterPro" id="IPR050266">
    <property type="entry name" value="AB_hydrolase_sf"/>
</dbReference>
<protein>
    <submittedName>
        <fullName evidence="2">Alpha/beta hydrolase</fullName>
    </submittedName>
</protein>
<dbReference type="InterPro" id="IPR000073">
    <property type="entry name" value="AB_hydrolase_1"/>
</dbReference>
<organism evidence="2 3">
    <name type="scientific">Cytobacillus citreus</name>
    <dbReference type="NCBI Taxonomy" id="2833586"/>
    <lineage>
        <taxon>Bacteria</taxon>
        <taxon>Bacillati</taxon>
        <taxon>Bacillota</taxon>
        <taxon>Bacilli</taxon>
        <taxon>Bacillales</taxon>
        <taxon>Bacillaceae</taxon>
        <taxon>Cytobacillus</taxon>
    </lineage>
</organism>
<dbReference type="Gene3D" id="3.40.50.1820">
    <property type="entry name" value="alpha/beta hydrolase"/>
    <property type="match status" value="1"/>
</dbReference>
<dbReference type="PANTHER" id="PTHR43798">
    <property type="entry name" value="MONOACYLGLYCEROL LIPASE"/>
    <property type="match status" value="1"/>
</dbReference>
<dbReference type="SUPFAM" id="SSF53474">
    <property type="entry name" value="alpha/beta-Hydrolases"/>
    <property type="match status" value="1"/>
</dbReference>
<sequence>MTHTSLSKKINMNGTDVYYESYSNDSSKETIILIHGFLSSSFSFRRLIPFLTNEYNIISIDLPPFGKSGKSRRFLYSYHNLATTVIQIAEKLHLNKITLIGHSMGGQIALHIAYLRPDLVSSMVLLCSSSYLKKSKPMLIFASYFPFFHIIVKRWLGRSGVEKNLQLVVHDHSLIDKDMEDGYLSPFLEDDIFPALTKMIRDREGDLSKEILHKIDIPCLLIWGEHDKVVPLSVGERLNKDLKNSKLIILKETGHLVPEEKPEEVFRYIKQFANKAADSC</sequence>
<evidence type="ECO:0000259" key="1">
    <source>
        <dbReference type="Pfam" id="PF00561"/>
    </source>
</evidence>
<keyword evidence="2" id="KW-0378">Hydrolase</keyword>
<evidence type="ECO:0000313" key="3">
    <source>
        <dbReference type="Proteomes" id="UP000681027"/>
    </source>
</evidence>
<dbReference type="GO" id="GO:0016787">
    <property type="term" value="F:hydrolase activity"/>
    <property type="evidence" value="ECO:0007669"/>
    <property type="project" value="UniProtKB-KW"/>
</dbReference>
<dbReference type="InterPro" id="IPR000639">
    <property type="entry name" value="Epox_hydrolase-like"/>
</dbReference>
<feature type="domain" description="AB hydrolase-1" evidence="1">
    <location>
        <begin position="30"/>
        <end position="262"/>
    </location>
</feature>
<dbReference type="Pfam" id="PF00561">
    <property type="entry name" value="Abhydrolase_1"/>
    <property type="match status" value="1"/>
</dbReference>
<keyword evidence="3" id="KW-1185">Reference proteome</keyword>
<gene>
    <name evidence="2" type="ORF">KHA94_11130</name>
</gene>
<dbReference type="PRINTS" id="PR00111">
    <property type="entry name" value="ABHYDROLASE"/>
</dbReference>
<dbReference type="EMBL" id="JAGYPM010000002">
    <property type="protein sequence ID" value="MBS4190737.1"/>
    <property type="molecule type" value="Genomic_DNA"/>
</dbReference>
<dbReference type="InterPro" id="IPR029058">
    <property type="entry name" value="AB_hydrolase_fold"/>
</dbReference>
<dbReference type="PRINTS" id="PR00412">
    <property type="entry name" value="EPOXHYDRLASE"/>
</dbReference>